<protein>
    <submittedName>
        <fullName evidence="1">Uncharacterized protein</fullName>
    </submittedName>
</protein>
<comment type="caution">
    <text evidence="1">The sequence shown here is derived from an EMBL/GenBank/DDBJ whole genome shotgun (WGS) entry which is preliminary data.</text>
</comment>
<reference evidence="1" key="1">
    <citation type="submission" date="2020-12" db="EMBL/GenBank/DDBJ databases">
        <title>Bacterial taxonomy.</title>
        <authorList>
            <person name="Pan X."/>
        </authorList>
    </citation>
    <scope>NUCLEOTIDE SEQUENCE</scope>
    <source>
        <strain evidence="1">B2012</strain>
    </source>
</reference>
<dbReference type="Proteomes" id="UP000609531">
    <property type="component" value="Unassembled WGS sequence"/>
</dbReference>
<dbReference type="Gene3D" id="3.20.20.80">
    <property type="entry name" value="Glycosidases"/>
    <property type="match status" value="1"/>
</dbReference>
<proteinExistence type="predicted"/>
<dbReference type="EMBL" id="JAEKJA010000001">
    <property type="protein sequence ID" value="MBJ3774632.1"/>
    <property type="molecule type" value="Genomic_DNA"/>
</dbReference>
<name>A0A934IJ15_9HYPH</name>
<dbReference type="AlphaFoldDB" id="A0A934IJ15"/>
<accession>A0A934IJ15</accession>
<evidence type="ECO:0000313" key="2">
    <source>
        <dbReference type="Proteomes" id="UP000609531"/>
    </source>
</evidence>
<keyword evidence="2" id="KW-1185">Reference proteome</keyword>
<gene>
    <name evidence="1" type="ORF">JCR33_02980</name>
</gene>
<organism evidence="1 2">
    <name type="scientific">Acuticoccus mangrovi</name>
    <dbReference type="NCBI Taxonomy" id="2796142"/>
    <lineage>
        <taxon>Bacteria</taxon>
        <taxon>Pseudomonadati</taxon>
        <taxon>Pseudomonadota</taxon>
        <taxon>Alphaproteobacteria</taxon>
        <taxon>Hyphomicrobiales</taxon>
        <taxon>Amorphaceae</taxon>
        <taxon>Acuticoccus</taxon>
    </lineage>
</organism>
<dbReference type="RefSeq" id="WP_198880499.1">
    <property type="nucleotide sequence ID" value="NZ_JAEKJA010000001.1"/>
</dbReference>
<evidence type="ECO:0000313" key="1">
    <source>
        <dbReference type="EMBL" id="MBJ3774632.1"/>
    </source>
</evidence>
<sequence>MEFGITVLPEWAQAEGIERVLDNLQAAGATAVATSPYVMEPMADGAGSREPPADGGAGKVRLLDRPLWGRRSLHVRTAPSFIPDRALYEGLAYQPPAPDSLTEREGHVVADFIAAAKARGLKVHLQVQSAIPPGYRVQFGGPRPEDQPLGPDGAPVPDRVDLNASLAAPEILAYAAALAKDLARAYPQIDVLRIDWPEMPPYQFDALFFDFSPHAVAVAMEMGIDVARMRRDALALKAILTGGLTDGGLEEVVADPSPVRWYALLAERFAGVADLLVLKRRLPHDLVARWREALPASIGLLPQAFPPPFTIVSGFDFAAIAPLATEIGVKLYTMHWPMILRDWGTAMSGSAVSDRALAMALVALTGTGSGETSLDALVYPEPDVPHSAGDAAMAGKIAAARRAVAGRVPIAAFAHGYGPVDDVARRARVAFEAAEGRMWINRYGYLSDEKLAALGAIVRNER</sequence>